<dbReference type="SMART" id="SM00740">
    <property type="entry name" value="PASTA"/>
    <property type="match status" value="3"/>
</dbReference>
<dbReference type="STRING" id="561720.SAMN06275492_11552"/>
<gene>
    <name evidence="3" type="ORF">SAMN06275492_11552</name>
</gene>
<dbReference type="InterPro" id="IPR005543">
    <property type="entry name" value="PASTA_dom"/>
</dbReference>
<evidence type="ECO:0000259" key="2">
    <source>
        <dbReference type="PROSITE" id="PS51178"/>
    </source>
</evidence>
<dbReference type="CDD" id="cd06577">
    <property type="entry name" value="PASTA_pknB"/>
    <property type="match status" value="3"/>
</dbReference>
<keyword evidence="3" id="KW-0723">Serine/threonine-protein kinase</keyword>
<dbReference type="RefSeq" id="WP_085544656.1">
    <property type="nucleotide sequence ID" value="NZ_FXBB01000015.1"/>
</dbReference>
<reference evidence="4" key="1">
    <citation type="submission" date="2017-04" db="EMBL/GenBank/DDBJ databases">
        <authorList>
            <person name="Varghese N."/>
            <person name="Submissions S."/>
        </authorList>
    </citation>
    <scope>NUCLEOTIDE SEQUENCE [LARGE SCALE GENOMIC DNA]</scope>
    <source>
        <strain evidence="4">USBA 82</strain>
    </source>
</reference>
<name>A0A1X7JS58_9BACT</name>
<protein>
    <submittedName>
        <fullName evidence="3">Serine/threonine protein kinase</fullName>
    </submittedName>
</protein>
<dbReference type="Gene3D" id="3.30.10.20">
    <property type="match status" value="3"/>
</dbReference>
<feature type="domain" description="PASTA" evidence="2">
    <location>
        <begin position="163"/>
        <end position="234"/>
    </location>
</feature>
<dbReference type="OrthoDB" id="2072at2"/>
<proteinExistence type="predicted"/>
<keyword evidence="3" id="KW-0418">Kinase</keyword>
<feature type="domain" description="PASTA" evidence="2">
    <location>
        <begin position="30"/>
        <end position="95"/>
    </location>
</feature>
<evidence type="ECO:0000313" key="4">
    <source>
        <dbReference type="Proteomes" id="UP000193355"/>
    </source>
</evidence>
<dbReference type="GO" id="GO:0004674">
    <property type="term" value="F:protein serine/threonine kinase activity"/>
    <property type="evidence" value="ECO:0007669"/>
    <property type="project" value="UniProtKB-KW"/>
</dbReference>
<dbReference type="Proteomes" id="UP000193355">
    <property type="component" value="Unassembled WGS sequence"/>
</dbReference>
<feature type="compositionally biased region" description="Low complexity" evidence="1">
    <location>
        <begin position="324"/>
        <end position="334"/>
    </location>
</feature>
<evidence type="ECO:0000313" key="3">
    <source>
        <dbReference type="EMBL" id="SMG30900.1"/>
    </source>
</evidence>
<organism evidence="3 4">
    <name type="scientific">Dethiosulfovibrio salsuginis</name>
    <dbReference type="NCBI Taxonomy" id="561720"/>
    <lineage>
        <taxon>Bacteria</taxon>
        <taxon>Thermotogati</taxon>
        <taxon>Synergistota</taxon>
        <taxon>Synergistia</taxon>
        <taxon>Synergistales</taxon>
        <taxon>Dethiosulfovibrionaceae</taxon>
        <taxon>Dethiosulfovibrio</taxon>
    </lineage>
</organism>
<feature type="region of interest" description="Disordered" evidence="1">
    <location>
        <begin position="236"/>
        <end position="334"/>
    </location>
</feature>
<accession>A0A1X7JS58</accession>
<feature type="domain" description="PASTA" evidence="2">
    <location>
        <begin position="97"/>
        <end position="162"/>
    </location>
</feature>
<feature type="compositionally biased region" description="Polar residues" evidence="1">
    <location>
        <begin position="297"/>
        <end position="320"/>
    </location>
</feature>
<dbReference type="PROSITE" id="PS51178">
    <property type="entry name" value="PASTA"/>
    <property type="match status" value="3"/>
</dbReference>
<dbReference type="EMBL" id="FXBB01000015">
    <property type="protein sequence ID" value="SMG30900.1"/>
    <property type="molecule type" value="Genomic_DNA"/>
</dbReference>
<dbReference type="AlphaFoldDB" id="A0A1X7JS58"/>
<evidence type="ECO:0000256" key="1">
    <source>
        <dbReference type="SAM" id="MobiDB-lite"/>
    </source>
</evidence>
<keyword evidence="4" id="KW-1185">Reference proteome</keyword>
<keyword evidence="3" id="KW-0808">Transferase</keyword>
<dbReference type="Pfam" id="PF03793">
    <property type="entry name" value="PASTA"/>
    <property type="match status" value="2"/>
</dbReference>
<sequence length="402" mass="42247">MKKVVRLSLILVLLAILGSAGMVFYSVFLGGESVTVPPMVGTSVLDAVSQAERMGLRVRVDQEDSLETRGTVIAQWPQAGVKIRTEKILILKVSKGGYRKALPDLRGLEFSMATSKLGQMDFVLGDVIRVQNQKPAGMVIAQNPAAPVMLSRSRPVSLLVSLGPERDQRGHITVPDVLGKDEESARKLVAESGLSVSVEYVYTQASPPGMAISMVPRAGNKVNPGSAVTVKVSTMKQTGSAPAASQPVRDPAPTVVLPGSAADPGPQTAPVSPEPIQQSTGGARVVVVNPGTASPPGVSNQETSVDSPVLASQDQPSSTPELAPVPAKPVAPGKTAKVRYQVPPITKPLALKIEIIDKAGARVLVNKEVSGGEYVSLDAPYNGEAAVTIYLGGEFVWQDRYR</sequence>